<dbReference type="Pfam" id="PF07546">
    <property type="entry name" value="EMI"/>
    <property type="match status" value="1"/>
</dbReference>
<dbReference type="GeneID" id="100160757"/>
<evidence type="ECO:0000256" key="5">
    <source>
        <dbReference type="SAM" id="SignalP"/>
    </source>
</evidence>
<evidence type="ECO:0000256" key="1">
    <source>
        <dbReference type="ARBA" id="ARBA00022729"/>
    </source>
</evidence>
<feature type="signal peptide" evidence="5">
    <location>
        <begin position="1"/>
        <end position="28"/>
    </location>
</feature>
<dbReference type="AlphaFoldDB" id="A0A8R1W1I3"/>
<reference evidence="7" key="2">
    <citation type="submission" date="2022-06" db="UniProtKB">
        <authorList>
            <consortium name="EnsemblMetazoa"/>
        </authorList>
    </citation>
    <scope>IDENTIFICATION</scope>
</reference>
<protein>
    <recommendedName>
        <fullName evidence="6">EMI domain-containing protein</fullName>
    </recommendedName>
</protein>
<evidence type="ECO:0000256" key="2">
    <source>
        <dbReference type="ARBA" id="ARBA00023157"/>
    </source>
</evidence>
<accession>A0A8R1W1I3</accession>
<dbReference type="OrthoDB" id="18487at2759"/>
<evidence type="ECO:0000256" key="3">
    <source>
        <dbReference type="SAM" id="MobiDB-lite"/>
    </source>
</evidence>
<evidence type="ECO:0000259" key="6">
    <source>
        <dbReference type="PROSITE" id="PS51041"/>
    </source>
</evidence>
<keyword evidence="4" id="KW-0812">Transmembrane</keyword>
<evidence type="ECO:0000313" key="8">
    <source>
        <dbReference type="Proteomes" id="UP000007819"/>
    </source>
</evidence>
<keyword evidence="2" id="KW-1015">Disulfide bond</keyword>
<dbReference type="RefSeq" id="XP_001948474.2">
    <property type="nucleotide sequence ID" value="XM_001948439.4"/>
</dbReference>
<organism evidence="7 8">
    <name type="scientific">Acyrthosiphon pisum</name>
    <name type="common">Pea aphid</name>
    <dbReference type="NCBI Taxonomy" id="7029"/>
    <lineage>
        <taxon>Eukaryota</taxon>
        <taxon>Metazoa</taxon>
        <taxon>Ecdysozoa</taxon>
        <taxon>Arthropoda</taxon>
        <taxon>Hexapoda</taxon>
        <taxon>Insecta</taxon>
        <taxon>Pterygota</taxon>
        <taxon>Neoptera</taxon>
        <taxon>Paraneoptera</taxon>
        <taxon>Hemiptera</taxon>
        <taxon>Sternorrhyncha</taxon>
        <taxon>Aphidomorpha</taxon>
        <taxon>Aphidoidea</taxon>
        <taxon>Aphididae</taxon>
        <taxon>Macrosiphini</taxon>
        <taxon>Acyrthosiphon</taxon>
    </lineage>
</organism>
<sequence>MHRTTSYSNTAILFAFLWVTIPLRPCLCYNADCDFTESYDEIITVSINEPVQVTKYKWCLDIPPRCPENKREFRTVHRNVSVPKTRKVKRCCKDQIQLYDNCVPRCADDQCPNIQCASGTDRCKCKSGYIGHLCRQKCDIGRWGLNCANVCDKTCPDCDHRTGCCKTAGSGLSIFCGGGTGRLPARQTVAVGGGGGSNDTVRKTDDGRNGTVRKTDDDRNGAERKADDGRNCTSERKTDEVVADRSSSARFRMLSTTIRLQTATWEPTVLDETNGTNVERGTAGKPATAAEATWTPLEATALKYDELVMKLVWIFAMTVVAIAMVFVIMFVVFFNCYGATKPENANAAAARNPWPQQSTDKVRETCITTHNLCHVPPDRYTKTPTLYASTNVDLPIHPELFCPVFSAPHYTGGSSLYDSPQPLYEILC</sequence>
<feature type="region of interest" description="Disordered" evidence="3">
    <location>
        <begin position="188"/>
        <end position="239"/>
    </location>
</feature>
<feature type="chain" id="PRO_5035725696" description="EMI domain-containing protein" evidence="5">
    <location>
        <begin position="29"/>
        <end position="428"/>
    </location>
</feature>
<name>A0A8R1W1I3_ACYPI</name>
<evidence type="ECO:0000313" key="7">
    <source>
        <dbReference type="EnsemblMetazoa" id="XP_001948474.2"/>
    </source>
</evidence>
<feature type="compositionally biased region" description="Basic and acidic residues" evidence="3">
    <location>
        <begin position="200"/>
        <end position="239"/>
    </location>
</feature>
<keyword evidence="1 5" id="KW-0732">Signal</keyword>
<proteinExistence type="predicted"/>
<keyword evidence="4" id="KW-0472">Membrane</keyword>
<dbReference type="Proteomes" id="UP000007819">
    <property type="component" value="Chromosome X"/>
</dbReference>
<evidence type="ECO:0000256" key="4">
    <source>
        <dbReference type="SAM" id="Phobius"/>
    </source>
</evidence>
<keyword evidence="8" id="KW-1185">Reference proteome</keyword>
<dbReference type="EnsemblMetazoa" id="XM_001948439.5">
    <property type="protein sequence ID" value="XP_001948474.2"/>
    <property type="gene ID" value="LOC100160757"/>
</dbReference>
<dbReference type="KEGG" id="api:100160757"/>
<dbReference type="Gene3D" id="2.170.300.10">
    <property type="entry name" value="Tie2 ligand-binding domain superfamily"/>
    <property type="match status" value="1"/>
</dbReference>
<reference evidence="8" key="1">
    <citation type="submission" date="2010-06" db="EMBL/GenBank/DDBJ databases">
        <authorList>
            <person name="Jiang H."/>
            <person name="Abraham K."/>
            <person name="Ali S."/>
            <person name="Alsbrooks S.L."/>
            <person name="Anim B.N."/>
            <person name="Anosike U.S."/>
            <person name="Attaway T."/>
            <person name="Bandaranaike D.P."/>
            <person name="Battles P.K."/>
            <person name="Bell S.N."/>
            <person name="Bell A.V."/>
            <person name="Beltran B."/>
            <person name="Bickham C."/>
            <person name="Bustamante Y."/>
            <person name="Caleb T."/>
            <person name="Canada A."/>
            <person name="Cardenas V."/>
            <person name="Carter K."/>
            <person name="Chacko J."/>
            <person name="Chandrabose M.N."/>
            <person name="Chavez D."/>
            <person name="Chavez A."/>
            <person name="Chen L."/>
            <person name="Chu H.-S."/>
            <person name="Claassen K.J."/>
            <person name="Cockrell R."/>
            <person name="Collins M."/>
            <person name="Cooper J.A."/>
            <person name="Cree A."/>
            <person name="Curry S.M."/>
            <person name="Da Y."/>
            <person name="Dao M.D."/>
            <person name="Das B."/>
            <person name="Davila M.-L."/>
            <person name="Davy-Carroll L."/>
            <person name="Denson S."/>
            <person name="Dinh H."/>
            <person name="Ebong V.E."/>
            <person name="Edwards J.R."/>
            <person name="Egan A."/>
            <person name="El-Daye J."/>
            <person name="Escobedo L."/>
            <person name="Fernandez S."/>
            <person name="Fernando P.R."/>
            <person name="Flagg N."/>
            <person name="Forbes L.D."/>
            <person name="Fowler R.G."/>
            <person name="Fu Q."/>
            <person name="Gabisi R.A."/>
            <person name="Ganer J."/>
            <person name="Garbino Pronczuk A."/>
            <person name="Garcia R.M."/>
            <person name="Garner T."/>
            <person name="Garrett T.E."/>
            <person name="Gonzalez D.A."/>
            <person name="Hamid H."/>
            <person name="Hawkins E.S."/>
            <person name="Hirani K."/>
            <person name="Hogues M.E."/>
            <person name="Hollins B."/>
            <person name="Hsiao C.-H."/>
            <person name="Jabil R."/>
            <person name="James M.L."/>
            <person name="Jhangiani S.N."/>
            <person name="Johnson B."/>
            <person name="Johnson Q."/>
            <person name="Joshi V."/>
            <person name="Kalu J.B."/>
            <person name="Kam C."/>
            <person name="Kashfia A."/>
            <person name="Keebler J."/>
            <person name="Kisamo H."/>
            <person name="Kovar C.L."/>
            <person name="Lago L.A."/>
            <person name="Lai C.-Y."/>
            <person name="Laidlaw J."/>
            <person name="Lara F."/>
            <person name="Le T.-K."/>
            <person name="Lee S.L."/>
            <person name="Legall F.H."/>
            <person name="Lemon S.J."/>
            <person name="Lewis L.R."/>
            <person name="Li B."/>
            <person name="Liu Y."/>
            <person name="Liu Y.-S."/>
            <person name="Lopez J."/>
            <person name="Lozado R.J."/>
            <person name="Lu J."/>
            <person name="Madu R.C."/>
            <person name="Maheshwari M."/>
            <person name="Maheshwari R."/>
            <person name="Malloy K."/>
            <person name="Martinez E."/>
            <person name="Mathew T."/>
            <person name="Mercado I.C."/>
            <person name="Mercado C."/>
            <person name="Meyer B."/>
            <person name="Montgomery K."/>
            <person name="Morgan M.B."/>
            <person name="Munidasa M."/>
            <person name="Nazareth L.V."/>
            <person name="Nelson J."/>
            <person name="Ng B.M."/>
            <person name="Nguyen N.B."/>
            <person name="Nguyen P.Q."/>
            <person name="Nguyen T."/>
            <person name="Obregon M."/>
            <person name="Okwuonu G.O."/>
            <person name="Onwere C.G."/>
            <person name="Orozco G."/>
            <person name="Parra A."/>
            <person name="Patel S."/>
            <person name="Patil S."/>
            <person name="Perez A."/>
            <person name="Perez Y."/>
            <person name="Pham C."/>
            <person name="Primus E.L."/>
            <person name="Pu L.-L."/>
            <person name="Puazo M."/>
            <person name="Qin X."/>
            <person name="Quiroz J.B."/>
            <person name="Reese J."/>
            <person name="Richards S."/>
            <person name="Rives C.M."/>
            <person name="Robberts R."/>
            <person name="Ruiz S.J."/>
            <person name="Ruiz M.J."/>
            <person name="Santibanez J."/>
            <person name="Schneider B.W."/>
            <person name="Sisson I."/>
            <person name="Smith M."/>
            <person name="Sodergren E."/>
            <person name="Song X.-Z."/>
            <person name="Song B.B."/>
            <person name="Summersgill H."/>
            <person name="Thelus R."/>
            <person name="Thornton R.D."/>
            <person name="Trejos Z.Y."/>
            <person name="Usmani K."/>
            <person name="Vattathil S."/>
            <person name="Villasana D."/>
            <person name="Walker D.L."/>
            <person name="Wang S."/>
            <person name="Wang K."/>
            <person name="White C.S."/>
            <person name="Williams A.C."/>
            <person name="Williamson J."/>
            <person name="Wilson K."/>
            <person name="Woghiren I.O."/>
            <person name="Woodworth J.R."/>
            <person name="Worley K.C."/>
            <person name="Wright R.A."/>
            <person name="Wu W."/>
            <person name="Young L."/>
            <person name="Zhang L."/>
            <person name="Zhang J."/>
            <person name="Zhu Y."/>
            <person name="Muzny D.M."/>
            <person name="Weinstock G."/>
            <person name="Gibbs R.A."/>
        </authorList>
    </citation>
    <scope>NUCLEOTIDE SEQUENCE [LARGE SCALE GENOMIC DNA]</scope>
    <source>
        <strain evidence="8">LSR1</strain>
    </source>
</reference>
<feature type="transmembrane region" description="Helical" evidence="4">
    <location>
        <begin position="311"/>
        <end position="334"/>
    </location>
</feature>
<dbReference type="InterPro" id="IPR011489">
    <property type="entry name" value="EMI_domain"/>
</dbReference>
<dbReference type="PROSITE" id="PS51041">
    <property type="entry name" value="EMI"/>
    <property type="match status" value="1"/>
</dbReference>
<feature type="domain" description="EMI" evidence="6">
    <location>
        <begin position="24"/>
        <end position="104"/>
    </location>
</feature>
<keyword evidence="4" id="KW-1133">Transmembrane helix</keyword>